<sequence>MRAAVSNQLNRDEMHTGNRDRDQYLFGGSPTLNFNFKQGSQVERMLFYAPAGGSISNFAINGNATEVAPATLNGKQFYHSLATIDIGKNATYEYDANRQNSGVLDSIHCKVVETIGQADRASLLFVSIS</sequence>
<evidence type="ECO:0000313" key="3">
    <source>
        <dbReference type="Proteomes" id="UP000224056"/>
    </source>
</evidence>
<evidence type="ECO:0000313" key="2">
    <source>
        <dbReference type="EMBL" id="ATO41988.1"/>
    </source>
</evidence>
<accession>A0AAD0AAQ4</accession>
<name>A0AAD0AAQ4_9BIFI</name>
<protein>
    <submittedName>
        <fullName evidence="2">Uncharacterized protein</fullName>
    </submittedName>
</protein>
<dbReference type="EMBL" id="CP017696">
    <property type="protein sequence ID" value="ATO41988.1"/>
    <property type="molecule type" value="Genomic_DNA"/>
</dbReference>
<dbReference type="Proteomes" id="UP000224056">
    <property type="component" value="Chromosome"/>
</dbReference>
<feature type="region of interest" description="Disordered" evidence="1">
    <location>
        <begin position="1"/>
        <end position="22"/>
    </location>
</feature>
<reference evidence="2 3" key="1">
    <citation type="submission" date="2016-10" db="EMBL/GenBank/DDBJ databases">
        <title>The whole genome sequencing and assembly of B. asteroides DSM 20089 strain.</title>
        <authorList>
            <person name="Lee Y.-J."/>
            <person name="Park M.-K."/>
            <person name="Yi H."/>
            <person name="Bahn Y.-S."/>
            <person name="Kim J.F."/>
            <person name="Lee D.-W."/>
        </authorList>
    </citation>
    <scope>NUCLEOTIDE SEQUENCE [LARGE SCALE GENOMIC DNA]</scope>
    <source>
        <strain evidence="2 3">DSM 20089</strain>
    </source>
</reference>
<organism evidence="2 3">
    <name type="scientific">Bifidobacterium asteroides DSM 20089</name>
    <dbReference type="NCBI Taxonomy" id="1437594"/>
    <lineage>
        <taxon>Bacteria</taxon>
        <taxon>Bacillati</taxon>
        <taxon>Actinomycetota</taxon>
        <taxon>Actinomycetes</taxon>
        <taxon>Bifidobacteriales</taxon>
        <taxon>Bifidobacteriaceae</taxon>
        <taxon>Bifidobacterium</taxon>
    </lineage>
</organism>
<dbReference type="GeneID" id="93051239"/>
<dbReference type="AlphaFoldDB" id="A0AAD0AAQ4"/>
<feature type="compositionally biased region" description="Basic and acidic residues" evidence="1">
    <location>
        <begin position="10"/>
        <end position="22"/>
    </location>
</feature>
<gene>
    <name evidence="2" type="ORF">BA20089_07575</name>
</gene>
<dbReference type="RefSeq" id="WP_033511944.1">
    <property type="nucleotide sequence ID" value="NZ_CP017696.1"/>
</dbReference>
<evidence type="ECO:0000256" key="1">
    <source>
        <dbReference type="SAM" id="MobiDB-lite"/>
    </source>
</evidence>
<proteinExistence type="predicted"/>